<name>A0A315ZDL7_SEDFL</name>
<reference evidence="11 12" key="1">
    <citation type="submission" date="2018-03" db="EMBL/GenBank/DDBJ databases">
        <title>Genomic Encyclopedia of Archaeal and Bacterial Type Strains, Phase II (KMG-II): from individual species to whole genera.</title>
        <authorList>
            <person name="Goeker M."/>
        </authorList>
    </citation>
    <scope>NUCLEOTIDE SEQUENCE [LARGE SCALE GENOMIC DNA]</scope>
    <source>
        <strain evidence="11 12">DSM 28229</strain>
    </source>
</reference>
<sequence>MEFETSKLLEQAEHLIIAYAVVLVEAAAILIFGWIVINWIVNKVKHKLKNKTDNHELLDFVSNTVNFLLKIVLILAVISKLGIETTSIIALLGSAGLAVGLALQGSLSNIAGGLIILILRPFRKGHFIEAQGQMGEVIEIGLFTTIIASPENRKVIIPNAPLSNGIITNYTERGTVRCDISIGIAYDANIGEAKKVLLDVISNHPNSLDEPAPTVIVSQLADSSVNLIARVFTKVEHLWPTFFDLNEKCKIALDEANIEIPFPQRVIHMKKEE</sequence>
<dbReference type="Gene3D" id="2.30.30.60">
    <property type="match status" value="1"/>
</dbReference>
<dbReference type="PANTHER" id="PTHR30221">
    <property type="entry name" value="SMALL-CONDUCTANCE MECHANOSENSITIVE CHANNEL"/>
    <property type="match status" value="1"/>
</dbReference>
<evidence type="ECO:0000256" key="2">
    <source>
        <dbReference type="ARBA" id="ARBA00008017"/>
    </source>
</evidence>
<dbReference type="Pfam" id="PF21088">
    <property type="entry name" value="MS_channel_1st"/>
    <property type="match status" value="1"/>
</dbReference>
<dbReference type="GO" id="GO:0005886">
    <property type="term" value="C:plasma membrane"/>
    <property type="evidence" value="ECO:0007669"/>
    <property type="project" value="UniProtKB-SubCell"/>
</dbReference>
<evidence type="ECO:0000313" key="11">
    <source>
        <dbReference type="EMBL" id="PWJ43706.1"/>
    </source>
</evidence>
<keyword evidence="12" id="KW-1185">Reference proteome</keyword>
<gene>
    <name evidence="11" type="ORF">BC781_10152</name>
</gene>
<evidence type="ECO:0000256" key="5">
    <source>
        <dbReference type="ARBA" id="ARBA00022989"/>
    </source>
</evidence>
<evidence type="ECO:0000259" key="9">
    <source>
        <dbReference type="Pfam" id="PF21082"/>
    </source>
</evidence>
<evidence type="ECO:0000256" key="6">
    <source>
        <dbReference type="ARBA" id="ARBA00023136"/>
    </source>
</evidence>
<dbReference type="InterPro" id="IPR011066">
    <property type="entry name" value="MscS_channel_C_sf"/>
</dbReference>
<comment type="similarity">
    <text evidence="2">Belongs to the MscS (TC 1.A.23) family.</text>
</comment>
<dbReference type="PANTHER" id="PTHR30221:SF1">
    <property type="entry name" value="SMALL-CONDUCTANCE MECHANOSENSITIVE CHANNEL"/>
    <property type="match status" value="1"/>
</dbReference>
<dbReference type="InterPro" id="IPR049278">
    <property type="entry name" value="MS_channel_C"/>
</dbReference>
<evidence type="ECO:0000313" key="12">
    <source>
        <dbReference type="Proteomes" id="UP000245535"/>
    </source>
</evidence>
<evidence type="ECO:0000256" key="4">
    <source>
        <dbReference type="ARBA" id="ARBA00022692"/>
    </source>
</evidence>
<feature type="domain" description="Mechanosensitive ion channel MscS C-terminal" evidence="9">
    <location>
        <begin position="180"/>
        <end position="260"/>
    </location>
</feature>
<dbReference type="Gene3D" id="1.10.287.1260">
    <property type="match status" value="1"/>
</dbReference>
<keyword evidence="3" id="KW-1003">Cell membrane</keyword>
<dbReference type="EMBL" id="QGDO01000001">
    <property type="protein sequence ID" value="PWJ43706.1"/>
    <property type="molecule type" value="Genomic_DNA"/>
</dbReference>
<organism evidence="11 12">
    <name type="scientific">Sediminitomix flava</name>
    <dbReference type="NCBI Taxonomy" id="379075"/>
    <lineage>
        <taxon>Bacteria</taxon>
        <taxon>Pseudomonadati</taxon>
        <taxon>Bacteroidota</taxon>
        <taxon>Cytophagia</taxon>
        <taxon>Cytophagales</taxon>
        <taxon>Flammeovirgaceae</taxon>
        <taxon>Sediminitomix</taxon>
    </lineage>
</organism>
<feature type="transmembrane region" description="Helical" evidence="7">
    <location>
        <begin position="16"/>
        <end position="40"/>
    </location>
</feature>
<dbReference type="OrthoDB" id="9809206at2"/>
<dbReference type="Pfam" id="PF00924">
    <property type="entry name" value="MS_channel_2nd"/>
    <property type="match status" value="1"/>
</dbReference>
<keyword evidence="5 7" id="KW-1133">Transmembrane helix</keyword>
<proteinExistence type="inferred from homology"/>
<feature type="domain" description="Mechanosensitive ion channel transmembrane helices 2/3" evidence="10">
    <location>
        <begin position="64"/>
        <end position="104"/>
    </location>
</feature>
<dbReference type="InterPro" id="IPR023408">
    <property type="entry name" value="MscS_beta-dom_sf"/>
</dbReference>
<protein>
    <submittedName>
        <fullName evidence="11">Small conductance mechanosensitive channel</fullName>
    </submittedName>
</protein>
<dbReference type="GO" id="GO:0008381">
    <property type="term" value="F:mechanosensitive monoatomic ion channel activity"/>
    <property type="evidence" value="ECO:0007669"/>
    <property type="project" value="InterPro"/>
</dbReference>
<dbReference type="SUPFAM" id="SSF82861">
    <property type="entry name" value="Mechanosensitive channel protein MscS (YggB), transmembrane region"/>
    <property type="match status" value="1"/>
</dbReference>
<feature type="transmembrane region" description="Helical" evidence="7">
    <location>
        <begin position="89"/>
        <end position="119"/>
    </location>
</feature>
<keyword evidence="6 7" id="KW-0472">Membrane</keyword>
<dbReference type="InterPro" id="IPR045275">
    <property type="entry name" value="MscS_archaea/bacteria_type"/>
</dbReference>
<comment type="subcellular location">
    <subcellularLocation>
        <location evidence="1">Cell membrane</location>
        <topology evidence="1">Multi-pass membrane protein</topology>
    </subcellularLocation>
</comment>
<evidence type="ECO:0000256" key="3">
    <source>
        <dbReference type="ARBA" id="ARBA00022475"/>
    </source>
</evidence>
<dbReference type="InterPro" id="IPR010920">
    <property type="entry name" value="LSM_dom_sf"/>
</dbReference>
<feature type="transmembrane region" description="Helical" evidence="7">
    <location>
        <begin position="60"/>
        <end position="83"/>
    </location>
</feature>
<dbReference type="Proteomes" id="UP000245535">
    <property type="component" value="Unassembled WGS sequence"/>
</dbReference>
<evidence type="ECO:0000256" key="1">
    <source>
        <dbReference type="ARBA" id="ARBA00004651"/>
    </source>
</evidence>
<dbReference type="Gene3D" id="3.30.70.100">
    <property type="match status" value="1"/>
</dbReference>
<dbReference type="RefSeq" id="WP_109615247.1">
    <property type="nucleotide sequence ID" value="NZ_QGDO01000001.1"/>
</dbReference>
<dbReference type="InterPro" id="IPR006685">
    <property type="entry name" value="MscS_channel_2nd"/>
</dbReference>
<dbReference type="SUPFAM" id="SSF82689">
    <property type="entry name" value="Mechanosensitive channel protein MscS (YggB), C-terminal domain"/>
    <property type="match status" value="1"/>
</dbReference>
<dbReference type="AlphaFoldDB" id="A0A315ZDL7"/>
<evidence type="ECO:0000259" key="10">
    <source>
        <dbReference type="Pfam" id="PF21088"/>
    </source>
</evidence>
<dbReference type="Pfam" id="PF21082">
    <property type="entry name" value="MS_channel_3rd"/>
    <property type="match status" value="1"/>
</dbReference>
<dbReference type="InterPro" id="IPR049142">
    <property type="entry name" value="MS_channel_1st"/>
</dbReference>
<comment type="caution">
    <text evidence="11">The sequence shown here is derived from an EMBL/GenBank/DDBJ whole genome shotgun (WGS) entry which is preliminary data.</text>
</comment>
<keyword evidence="4 7" id="KW-0812">Transmembrane</keyword>
<dbReference type="InterPro" id="IPR011014">
    <property type="entry name" value="MscS_channel_TM-2"/>
</dbReference>
<feature type="domain" description="Mechanosensitive ion channel MscS" evidence="8">
    <location>
        <begin position="106"/>
        <end position="171"/>
    </location>
</feature>
<dbReference type="SUPFAM" id="SSF50182">
    <property type="entry name" value="Sm-like ribonucleoproteins"/>
    <property type="match status" value="1"/>
</dbReference>
<accession>A0A315ZDL7</accession>
<evidence type="ECO:0000256" key="7">
    <source>
        <dbReference type="SAM" id="Phobius"/>
    </source>
</evidence>
<evidence type="ECO:0000259" key="8">
    <source>
        <dbReference type="Pfam" id="PF00924"/>
    </source>
</evidence>